<sequence length="513" mass="55656">MKLCLCLAAAVCSAAWAGPPEPSELSSKARLYLETAAGMIAAAPPDFQAGALLQLGIVTSRNDPKKALEFYEQAFAASALLPTQSGYRLREEFQSMLAGHVAKVEVERAIQLITAMTPPAAGEVDPRSGALIEITRQLLAKKRLERAAEFLDQMVVGGAYPFDAIALVVQAQPPGDDRRQLLFSQALVGFQQRPQTEPFERFIRTFRKEMPEQTFQQAVRLLGKAVLDGKGLPEPHSQTMVAPSGTVTLTDPKDVEIFNALDLIADVDPAWAKEIARRPGLQAVLERYPRGKASIEAGQGETVTTRGTIRPGQSQAEIEQRAGVLAFETQKMTEAMRSINKDPARTLEAAAQLPSPQLQARVIEMVAMMAGSKDPAEAHSLLGKCVETLEAIKTPDWRANGWGAVAVSAAKIQDPELALKALEKGIADARVVYKQEANPDDPNPYTKAVWTSTQLFKLLFHRAARSLGLAAEPLLEKVPDTEIQIIARVEMAAAWIGAPSTGWFAPSSRPKKK</sequence>
<accession>A0A7S7NWB5</accession>
<dbReference type="KEGG" id="pfer:IRI77_13935"/>
<evidence type="ECO:0008006" key="4">
    <source>
        <dbReference type="Google" id="ProtNLM"/>
    </source>
</evidence>
<reference evidence="2 3" key="1">
    <citation type="submission" date="2020-10" db="EMBL/GenBank/DDBJ databases">
        <title>Complete genome sequence of Paludibaculum fermentans P105T, a facultatively anaerobic acidobacterium capable of dissimilatory Fe(III) reduction.</title>
        <authorList>
            <person name="Dedysh S.N."/>
            <person name="Beletsky A.V."/>
            <person name="Kulichevskaya I.S."/>
            <person name="Mardanov A.V."/>
            <person name="Ravin N.V."/>
        </authorList>
    </citation>
    <scope>NUCLEOTIDE SEQUENCE [LARGE SCALE GENOMIC DNA]</scope>
    <source>
        <strain evidence="2 3">P105</strain>
    </source>
</reference>
<keyword evidence="3" id="KW-1185">Reference proteome</keyword>
<protein>
    <recommendedName>
        <fullName evidence="4">Tetratricopeptide repeat protein</fullName>
    </recommendedName>
</protein>
<feature type="chain" id="PRO_5032883855" description="Tetratricopeptide repeat protein" evidence="1">
    <location>
        <begin position="18"/>
        <end position="513"/>
    </location>
</feature>
<organism evidence="2 3">
    <name type="scientific">Paludibaculum fermentans</name>
    <dbReference type="NCBI Taxonomy" id="1473598"/>
    <lineage>
        <taxon>Bacteria</taxon>
        <taxon>Pseudomonadati</taxon>
        <taxon>Acidobacteriota</taxon>
        <taxon>Terriglobia</taxon>
        <taxon>Bryobacterales</taxon>
        <taxon>Bryobacteraceae</taxon>
        <taxon>Paludibaculum</taxon>
    </lineage>
</organism>
<dbReference type="EMBL" id="CP063849">
    <property type="protein sequence ID" value="QOY90995.1"/>
    <property type="molecule type" value="Genomic_DNA"/>
</dbReference>
<dbReference type="RefSeq" id="WP_194452650.1">
    <property type="nucleotide sequence ID" value="NZ_CP063849.1"/>
</dbReference>
<dbReference type="Proteomes" id="UP000593892">
    <property type="component" value="Chromosome"/>
</dbReference>
<evidence type="ECO:0000256" key="1">
    <source>
        <dbReference type="SAM" id="SignalP"/>
    </source>
</evidence>
<dbReference type="AlphaFoldDB" id="A0A7S7NWB5"/>
<name>A0A7S7NWB5_PALFE</name>
<keyword evidence="1" id="KW-0732">Signal</keyword>
<proteinExistence type="predicted"/>
<evidence type="ECO:0000313" key="2">
    <source>
        <dbReference type="EMBL" id="QOY90995.1"/>
    </source>
</evidence>
<gene>
    <name evidence="2" type="ORF">IRI77_13935</name>
</gene>
<evidence type="ECO:0000313" key="3">
    <source>
        <dbReference type="Proteomes" id="UP000593892"/>
    </source>
</evidence>
<feature type="signal peptide" evidence="1">
    <location>
        <begin position="1"/>
        <end position="17"/>
    </location>
</feature>